<comment type="cofactor">
    <cofactor evidence="1">
        <name>Mg(2+)</name>
        <dbReference type="ChEBI" id="CHEBI:18420"/>
    </cofactor>
</comment>
<dbReference type="GO" id="GO:0080041">
    <property type="term" value="F:ADP-ribose pyrophosphohydrolase activity"/>
    <property type="evidence" value="ECO:0007669"/>
    <property type="project" value="TreeGrafter"/>
</dbReference>
<dbReference type="Pfam" id="PF00293">
    <property type="entry name" value="NUDIX"/>
    <property type="match status" value="1"/>
</dbReference>
<dbReference type="GO" id="GO:0019693">
    <property type="term" value="P:ribose phosphate metabolic process"/>
    <property type="evidence" value="ECO:0007669"/>
    <property type="project" value="TreeGrafter"/>
</dbReference>
<keyword evidence="2" id="KW-0378">Hydrolase</keyword>
<sequence length="672" mass="74982">MAHILPHSVIQRLRNLSFPIEEPSGDDHSNDASGSNETPNLTPIDVIVTRIMLTKGKKLPPGIVDVIFDFAEYWAHSSNEFDYLAEHQDALRVHGSSHSENKFLLRSFPVGLTGIQGKKDLAEVLAYDTNEAKPQPLGKEHEPSYFAKLADYPTPKLLHPVRKVVFSIRSKDQGWGGDNVEDRHTFRGSWTWFEAGLEKFDADQICDASCTYDVRFKSPSSKASPLPVCGLRPLYPSIVPNEENEEEGRSKSTHLNEENESKEKGQFKYTHPLSHQDKWVIKCNKTAHREWQDHVVTWSYLDHIDPESAEAQRLEDEEGRGKGTGDGWFVRDLKLGDVVTVWAKARFPAWVNHIEKVKLLGAWIVGHKEMRLITNASRISRLIVTSSYLISLKQTPFPPFLRTMSTLKGHNIPLNLPEGLSQDQLTSFKPFNNWIDTLTNSLRLQSDASHPFHADPYALRSVTIQAFDRFGPSRLGFVKLTATVSNGAGETLPAAALLRGPSVAMLVMLIPDDVPPESDERYVVLTVQPRVPAGSLGFVELPAGMVDDAGSFKGAAAQEIQEELGVTIHEDELTSLSELAAPTQDSNEGLPSAMFPSAGGCDEHITIFSHEKRIHRDQLKEWSGRLTGLRSHGEKITLKVVPMKDAWREGARDAKCLAALALWQGLRQEQKL</sequence>
<proteinExistence type="predicted"/>
<feature type="region of interest" description="Disordered" evidence="3">
    <location>
        <begin position="20"/>
        <end position="39"/>
    </location>
</feature>
<evidence type="ECO:0000313" key="6">
    <source>
        <dbReference type="Proteomes" id="UP000554235"/>
    </source>
</evidence>
<feature type="region of interest" description="Disordered" evidence="3">
    <location>
        <begin position="240"/>
        <end position="268"/>
    </location>
</feature>
<accession>A0A8H4PGY4</accession>
<evidence type="ECO:0000259" key="4">
    <source>
        <dbReference type="PROSITE" id="PS51462"/>
    </source>
</evidence>
<dbReference type="GO" id="GO:0006753">
    <property type="term" value="P:nucleoside phosphate metabolic process"/>
    <property type="evidence" value="ECO:0007669"/>
    <property type="project" value="TreeGrafter"/>
</dbReference>
<feature type="compositionally biased region" description="Basic and acidic residues" evidence="3">
    <location>
        <begin position="247"/>
        <end position="266"/>
    </location>
</feature>
<dbReference type="OrthoDB" id="66095at2759"/>
<dbReference type="PANTHER" id="PTHR11839">
    <property type="entry name" value="UDP/ADP-SUGAR PYROPHOSPHATASE"/>
    <property type="match status" value="1"/>
</dbReference>
<protein>
    <recommendedName>
        <fullName evidence="4">Nudix hydrolase domain-containing protein</fullName>
    </recommendedName>
</protein>
<gene>
    <name evidence="5" type="ORF">FALBO_672</name>
</gene>
<dbReference type="Gene3D" id="3.90.79.10">
    <property type="entry name" value="Nucleoside Triphosphate Pyrophosphohydrolase"/>
    <property type="match status" value="1"/>
</dbReference>
<dbReference type="CDD" id="cd03424">
    <property type="entry name" value="NUDIX_ADPRase_Nudt5_UGPPase_Nudt14"/>
    <property type="match status" value="1"/>
</dbReference>
<evidence type="ECO:0000313" key="5">
    <source>
        <dbReference type="EMBL" id="KAF4472440.1"/>
    </source>
</evidence>
<evidence type="ECO:0000256" key="3">
    <source>
        <dbReference type="SAM" id="MobiDB-lite"/>
    </source>
</evidence>
<evidence type="ECO:0000256" key="2">
    <source>
        <dbReference type="ARBA" id="ARBA00022801"/>
    </source>
</evidence>
<dbReference type="PANTHER" id="PTHR11839:SF18">
    <property type="entry name" value="NUDIX HYDROLASE DOMAIN-CONTAINING PROTEIN"/>
    <property type="match status" value="1"/>
</dbReference>
<dbReference type="EMBL" id="JAADYS010000073">
    <property type="protein sequence ID" value="KAF4472440.1"/>
    <property type="molecule type" value="Genomic_DNA"/>
</dbReference>
<comment type="caution">
    <text evidence="5">The sequence shown here is derived from an EMBL/GenBank/DDBJ whole genome shotgun (WGS) entry which is preliminary data.</text>
</comment>
<dbReference type="AlphaFoldDB" id="A0A8H4PGY4"/>
<feature type="domain" description="Nudix hydrolase" evidence="4">
    <location>
        <begin position="498"/>
        <end position="666"/>
    </location>
</feature>
<dbReference type="InterPro" id="IPR015797">
    <property type="entry name" value="NUDIX_hydrolase-like_dom_sf"/>
</dbReference>
<dbReference type="GO" id="GO:0080042">
    <property type="term" value="F:ADP-glucose pyrophosphohydrolase activity"/>
    <property type="evidence" value="ECO:0007669"/>
    <property type="project" value="TreeGrafter"/>
</dbReference>
<evidence type="ECO:0000256" key="1">
    <source>
        <dbReference type="ARBA" id="ARBA00001946"/>
    </source>
</evidence>
<reference evidence="5 6" key="1">
    <citation type="submission" date="2020-01" db="EMBL/GenBank/DDBJ databases">
        <title>Identification and distribution of gene clusters putatively required for synthesis of sphingolipid metabolism inhibitors in phylogenetically diverse species of the filamentous fungus Fusarium.</title>
        <authorList>
            <person name="Kim H.-S."/>
            <person name="Busman M."/>
            <person name="Brown D.W."/>
            <person name="Divon H."/>
            <person name="Uhlig S."/>
            <person name="Proctor R.H."/>
        </authorList>
    </citation>
    <scope>NUCLEOTIDE SEQUENCE [LARGE SCALE GENOMIC DNA]</scope>
    <source>
        <strain evidence="5 6">NRRL 20459</strain>
    </source>
</reference>
<organism evidence="5 6">
    <name type="scientific">Fusarium albosuccineum</name>
    <dbReference type="NCBI Taxonomy" id="1237068"/>
    <lineage>
        <taxon>Eukaryota</taxon>
        <taxon>Fungi</taxon>
        <taxon>Dikarya</taxon>
        <taxon>Ascomycota</taxon>
        <taxon>Pezizomycotina</taxon>
        <taxon>Sordariomycetes</taxon>
        <taxon>Hypocreomycetidae</taxon>
        <taxon>Hypocreales</taxon>
        <taxon>Nectriaceae</taxon>
        <taxon>Fusarium</taxon>
        <taxon>Fusarium decemcellulare species complex</taxon>
    </lineage>
</organism>
<keyword evidence="6" id="KW-1185">Reference proteome</keyword>
<name>A0A8H4PGY4_9HYPO</name>
<dbReference type="InterPro" id="IPR000086">
    <property type="entry name" value="NUDIX_hydrolase_dom"/>
</dbReference>
<dbReference type="SUPFAM" id="SSF55811">
    <property type="entry name" value="Nudix"/>
    <property type="match status" value="1"/>
</dbReference>
<dbReference type="Proteomes" id="UP000554235">
    <property type="component" value="Unassembled WGS sequence"/>
</dbReference>
<dbReference type="PROSITE" id="PS51462">
    <property type="entry name" value="NUDIX"/>
    <property type="match status" value="1"/>
</dbReference>